<dbReference type="InterPro" id="IPR001645">
    <property type="entry name" value="Folylpolyglutamate_synth"/>
</dbReference>
<comment type="catalytic activity">
    <reaction evidence="20">
        <text>7,8-dihydropteroate + L-glutamate + ATP = 7,8-dihydrofolate + ADP + phosphate + H(+)</text>
        <dbReference type="Rhea" id="RHEA:23584"/>
        <dbReference type="ChEBI" id="CHEBI:15378"/>
        <dbReference type="ChEBI" id="CHEBI:17839"/>
        <dbReference type="ChEBI" id="CHEBI:29985"/>
        <dbReference type="ChEBI" id="CHEBI:30616"/>
        <dbReference type="ChEBI" id="CHEBI:43474"/>
        <dbReference type="ChEBI" id="CHEBI:57451"/>
        <dbReference type="ChEBI" id="CHEBI:456216"/>
        <dbReference type="EC" id="6.3.2.12"/>
    </reaction>
</comment>
<evidence type="ECO:0000256" key="2">
    <source>
        <dbReference type="ARBA" id="ARBA00004799"/>
    </source>
</evidence>
<evidence type="ECO:0000256" key="13">
    <source>
        <dbReference type="ARBA" id="ARBA00022909"/>
    </source>
</evidence>
<feature type="domain" description="Mur ligase C-terminal" evidence="22">
    <location>
        <begin position="301"/>
        <end position="411"/>
    </location>
</feature>
<dbReference type="SUPFAM" id="SSF53623">
    <property type="entry name" value="MurD-like peptide ligases, catalytic domain"/>
    <property type="match status" value="1"/>
</dbReference>
<evidence type="ECO:0000256" key="4">
    <source>
        <dbReference type="ARBA" id="ARBA00008276"/>
    </source>
</evidence>
<evidence type="ECO:0000256" key="8">
    <source>
        <dbReference type="ARBA" id="ARBA00022598"/>
    </source>
</evidence>
<evidence type="ECO:0000256" key="1">
    <source>
        <dbReference type="ARBA" id="ARBA00002714"/>
    </source>
</evidence>
<name>A0ABT2X2W5_9RHOB</name>
<keyword evidence="11 21" id="KW-0067">ATP-binding</keyword>
<dbReference type="PANTHER" id="PTHR11136:SF0">
    <property type="entry name" value="DIHYDROFOLATE SYNTHETASE-RELATED"/>
    <property type="match status" value="1"/>
</dbReference>
<accession>A0ABT2X2W5</accession>
<reference evidence="24 25" key="1">
    <citation type="submission" date="2022-10" db="EMBL/GenBank/DDBJ databases">
        <title>Defluviimonas sp. nov., isolated from ocean surface sediments.</title>
        <authorList>
            <person name="He W."/>
            <person name="Wang L."/>
            <person name="Zhang D.-F."/>
        </authorList>
    </citation>
    <scope>NUCLEOTIDE SEQUENCE [LARGE SCALE GENOMIC DNA]</scope>
    <source>
        <strain evidence="24 25">WL0024</strain>
    </source>
</reference>
<keyword evidence="25" id="KW-1185">Reference proteome</keyword>
<dbReference type="PIRSF" id="PIRSF001563">
    <property type="entry name" value="Folylpolyglu_synth"/>
    <property type="match status" value="1"/>
</dbReference>
<evidence type="ECO:0000256" key="16">
    <source>
        <dbReference type="ARBA" id="ARBA00032510"/>
    </source>
</evidence>
<dbReference type="Pfam" id="PF02875">
    <property type="entry name" value="Mur_ligase_C"/>
    <property type="match status" value="1"/>
</dbReference>
<proteinExistence type="inferred from homology"/>
<dbReference type="InterPro" id="IPR013221">
    <property type="entry name" value="Mur_ligase_cen"/>
</dbReference>
<comment type="catalytic activity">
    <reaction evidence="19">
        <text>(6R)-5,10-methylenetetrahydrofolyl-(gamma-L-Glu)(n) + L-glutamate + ATP = (6R)-5,10-methylenetetrahydrofolyl-(gamma-L-Glu)(n+1) + ADP + phosphate + H(+)</text>
        <dbReference type="Rhea" id="RHEA:51912"/>
        <dbReference type="Rhea" id="RHEA-COMP:13257"/>
        <dbReference type="Rhea" id="RHEA-COMP:13258"/>
        <dbReference type="ChEBI" id="CHEBI:15378"/>
        <dbReference type="ChEBI" id="CHEBI:29985"/>
        <dbReference type="ChEBI" id="CHEBI:30616"/>
        <dbReference type="ChEBI" id="CHEBI:43474"/>
        <dbReference type="ChEBI" id="CHEBI:136572"/>
        <dbReference type="ChEBI" id="CHEBI:456216"/>
        <dbReference type="EC" id="6.3.2.17"/>
    </reaction>
</comment>
<keyword evidence="10 21" id="KW-0547">Nucleotide-binding</keyword>
<evidence type="ECO:0000256" key="19">
    <source>
        <dbReference type="ARBA" id="ARBA00049035"/>
    </source>
</evidence>
<keyword evidence="12" id="KW-0460">Magnesium</keyword>
<evidence type="ECO:0000256" key="9">
    <source>
        <dbReference type="ARBA" id="ARBA00022723"/>
    </source>
</evidence>
<gene>
    <name evidence="24" type="ORF">OEZ60_09780</name>
</gene>
<evidence type="ECO:0000256" key="5">
    <source>
        <dbReference type="ARBA" id="ARBA00013023"/>
    </source>
</evidence>
<dbReference type="InterPro" id="IPR036565">
    <property type="entry name" value="Mur-like_cat_sf"/>
</dbReference>
<comment type="similarity">
    <text evidence="4 21">Belongs to the folylpolyglutamate synthase family.</text>
</comment>
<dbReference type="PANTHER" id="PTHR11136">
    <property type="entry name" value="FOLYLPOLYGLUTAMATE SYNTHASE-RELATED"/>
    <property type="match status" value="1"/>
</dbReference>
<dbReference type="SUPFAM" id="SSF53244">
    <property type="entry name" value="MurD-like peptide ligases, peptide-binding domain"/>
    <property type="match status" value="1"/>
</dbReference>
<comment type="catalytic activity">
    <reaction evidence="18">
        <text>10-formyltetrahydrofolyl-(gamma-L-Glu)(n) + L-glutamate + ATP = 10-formyltetrahydrofolyl-(gamma-L-Glu)(n+1) + ADP + phosphate + H(+)</text>
        <dbReference type="Rhea" id="RHEA:51904"/>
        <dbReference type="Rhea" id="RHEA-COMP:13088"/>
        <dbReference type="Rhea" id="RHEA-COMP:14300"/>
        <dbReference type="ChEBI" id="CHEBI:15378"/>
        <dbReference type="ChEBI" id="CHEBI:29985"/>
        <dbReference type="ChEBI" id="CHEBI:30616"/>
        <dbReference type="ChEBI" id="CHEBI:43474"/>
        <dbReference type="ChEBI" id="CHEBI:134413"/>
        <dbReference type="ChEBI" id="CHEBI:456216"/>
        <dbReference type="EC" id="6.3.2.17"/>
    </reaction>
</comment>
<dbReference type="InterPro" id="IPR004101">
    <property type="entry name" value="Mur_ligase_C"/>
</dbReference>
<evidence type="ECO:0000256" key="10">
    <source>
        <dbReference type="ARBA" id="ARBA00022741"/>
    </source>
</evidence>
<evidence type="ECO:0000256" key="21">
    <source>
        <dbReference type="PIRNR" id="PIRNR001563"/>
    </source>
</evidence>
<dbReference type="Gene3D" id="3.40.1190.10">
    <property type="entry name" value="Mur-like, catalytic domain"/>
    <property type="match status" value="1"/>
</dbReference>
<comment type="catalytic activity">
    <reaction evidence="17">
        <text>(6S)-5,6,7,8-tetrahydrofolyl-(gamma-L-Glu)(n) + L-glutamate + ATP = (6S)-5,6,7,8-tetrahydrofolyl-(gamma-L-Glu)(n+1) + ADP + phosphate + H(+)</text>
        <dbReference type="Rhea" id="RHEA:10580"/>
        <dbReference type="Rhea" id="RHEA-COMP:14738"/>
        <dbReference type="Rhea" id="RHEA-COMP:14740"/>
        <dbReference type="ChEBI" id="CHEBI:15378"/>
        <dbReference type="ChEBI" id="CHEBI:29985"/>
        <dbReference type="ChEBI" id="CHEBI:30616"/>
        <dbReference type="ChEBI" id="CHEBI:43474"/>
        <dbReference type="ChEBI" id="CHEBI:141005"/>
        <dbReference type="ChEBI" id="CHEBI:456216"/>
        <dbReference type="EC" id="6.3.2.17"/>
    </reaction>
</comment>
<evidence type="ECO:0000256" key="12">
    <source>
        <dbReference type="ARBA" id="ARBA00022842"/>
    </source>
</evidence>
<dbReference type="EMBL" id="JAOVQO010000008">
    <property type="protein sequence ID" value="MCU9848297.1"/>
    <property type="molecule type" value="Genomic_DNA"/>
</dbReference>
<dbReference type="EC" id="6.3.2.17" evidence="6"/>
<evidence type="ECO:0000259" key="23">
    <source>
        <dbReference type="Pfam" id="PF08245"/>
    </source>
</evidence>
<evidence type="ECO:0000313" key="24">
    <source>
        <dbReference type="EMBL" id="MCU9848297.1"/>
    </source>
</evidence>
<evidence type="ECO:0000256" key="3">
    <source>
        <dbReference type="ARBA" id="ARBA00005150"/>
    </source>
</evidence>
<comment type="caution">
    <text evidence="24">The sequence shown here is derived from an EMBL/GenBank/DDBJ whole genome shotgun (WGS) entry which is preliminary data.</text>
</comment>
<keyword evidence="13" id="KW-0289">Folate biosynthesis</keyword>
<evidence type="ECO:0000256" key="18">
    <source>
        <dbReference type="ARBA" id="ARBA00047808"/>
    </source>
</evidence>
<dbReference type="PROSITE" id="PS01012">
    <property type="entry name" value="FOLYLPOLYGLU_SYNT_2"/>
    <property type="match status" value="1"/>
</dbReference>
<dbReference type="NCBIfam" id="TIGR01499">
    <property type="entry name" value="folC"/>
    <property type="match status" value="1"/>
</dbReference>
<organism evidence="24 25">
    <name type="scientific">Albidovulum salinarum</name>
    <dbReference type="NCBI Taxonomy" id="2984153"/>
    <lineage>
        <taxon>Bacteria</taxon>
        <taxon>Pseudomonadati</taxon>
        <taxon>Pseudomonadota</taxon>
        <taxon>Alphaproteobacteria</taxon>
        <taxon>Rhodobacterales</taxon>
        <taxon>Paracoccaceae</taxon>
        <taxon>Albidovulum</taxon>
    </lineage>
</organism>
<sequence>MSQGSDLILARMFALHPKIIDLTLDRVWRLLEALDHPERKLPPVIHIAGTNGKGSTQAMIRAGLEAMGDTVHAYTSPHLARFHERIRLAGDLISEDHLTEILEECEAANGGIPITYFEITTCAALLAFARTRADWTLLEVGLGGRLDATNVVDQPRLSIITPVSIDHQQYLGETLPEIAGEKAGVIKRGVPCVVGPQEPEGLAVIEAKAARLGAPLLAHGQHWNVWEERGRLIFQDENGLLDLPLPNLPGPHQIDNAGAALAALRHLGATEAACEAAVTKAYWPARMQRLGHGPLVDAAGACELWLDGGHNPAGGIAVAATLTRLPAKPTHMILGMLNTKDIAGYLRPIAAAAKTLTAVSIPGEANTLTAEQTQEAAAKAGIEAGTAETVLAAVQAIAAKDPGARILICGSLYLAGGVLRENG</sequence>
<keyword evidence="9" id="KW-0479">Metal-binding</keyword>
<evidence type="ECO:0000256" key="17">
    <source>
        <dbReference type="ARBA" id="ARBA00047493"/>
    </source>
</evidence>
<feature type="domain" description="Mur ligase central" evidence="23">
    <location>
        <begin position="47"/>
        <end position="263"/>
    </location>
</feature>
<evidence type="ECO:0000256" key="7">
    <source>
        <dbReference type="ARBA" id="ARBA00019357"/>
    </source>
</evidence>
<comment type="pathway">
    <text evidence="3">Cofactor biosynthesis; tetrahydrofolylpolyglutamate biosynthesis.</text>
</comment>
<evidence type="ECO:0000313" key="25">
    <source>
        <dbReference type="Proteomes" id="UP001209535"/>
    </source>
</evidence>
<evidence type="ECO:0000256" key="11">
    <source>
        <dbReference type="ARBA" id="ARBA00022840"/>
    </source>
</evidence>
<evidence type="ECO:0000256" key="14">
    <source>
        <dbReference type="ARBA" id="ARBA00030048"/>
    </source>
</evidence>
<evidence type="ECO:0000256" key="6">
    <source>
        <dbReference type="ARBA" id="ARBA00013025"/>
    </source>
</evidence>
<dbReference type="Gene3D" id="3.90.190.20">
    <property type="entry name" value="Mur ligase, C-terminal domain"/>
    <property type="match status" value="1"/>
</dbReference>
<evidence type="ECO:0000256" key="20">
    <source>
        <dbReference type="ARBA" id="ARBA00049161"/>
    </source>
</evidence>
<protein>
    <recommendedName>
        <fullName evidence="7">Dihydrofolate synthase/folylpolyglutamate synthase</fullName>
        <ecNumber evidence="5">6.3.2.12</ecNumber>
        <ecNumber evidence="6">6.3.2.17</ecNumber>
    </recommendedName>
    <alternativeName>
        <fullName evidence="16">Folylpoly-gamma-glutamate synthetase-dihydrofolate synthetase</fullName>
    </alternativeName>
    <alternativeName>
        <fullName evidence="14">Folylpolyglutamate synthetase</fullName>
    </alternativeName>
    <alternativeName>
        <fullName evidence="15">Tetrahydrofolylpolyglutamate synthase</fullName>
    </alternativeName>
</protein>
<dbReference type="Proteomes" id="UP001209535">
    <property type="component" value="Unassembled WGS sequence"/>
</dbReference>
<comment type="function">
    <text evidence="1">Functions in two distinct reactions of the de novo folate biosynthetic pathway. Catalyzes the addition of a glutamate residue to dihydropteroate (7,8-dihydropteroate or H2Pte) to form dihydrofolate (7,8-dihydrofolate monoglutamate or H2Pte-Glu). Also catalyzes successive additions of L-glutamate to tetrahydrofolate or 10-formyltetrahydrofolate or 5,10-methylenetetrahydrofolate, leading to folylpolyglutamate derivatives.</text>
</comment>
<evidence type="ECO:0000259" key="22">
    <source>
        <dbReference type="Pfam" id="PF02875"/>
    </source>
</evidence>
<comment type="pathway">
    <text evidence="2">Cofactor biosynthesis; tetrahydrofolate biosynthesis; 7,8-dihydrofolate from 2-amino-4-hydroxy-6-hydroxymethyl-7,8-dihydropteridine diphosphate and 4-aminobenzoate: step 2/2.</text>
</comment>
<dbReference type="Pfam" id="PF08245">
    <property type="entry name" value="Mur_ligase_M"/>
    <property type="match status" value="1"/>
</dbReference>
<evidence type="ECO:0000256" key="15">
    <source>
        <dbReference type="ARBA" id="ARBA00030592"/>
    </source>
</evidence>
<keyword evidence="8 21" id="KW-0436">Ligase</keyword>
<dbReference type="EC" id="6.3.2.12" evidence="5"/>
<dbReference type="InterPro" id="IPR018109">
    <property type="entry name" value="Folylpolyglutamate_synth_CS"/>
</dbReference>
<dbReference type="InterPro" id="IPR036615">
    <property type="entry name" value="Mur_ligase_C_dom_sf"/>
</dbReference>